<evidence type="ECO:0000259" key="5">
    <source>
        <dbReference type="SMART" id="SM00984"/>
    </source>
</evidence>
<comment type="caution">
    <text evidence="6">The sequence shown here is derived from an EMBL/GenBank/DDBJ whole genome shotgun (WGS) entry which is preliminary data.</text>
</comment>
<keyword evidence="2" id="KW-0560">Oxidoreductase</keyword>
<dbReference type="InterPro" id="IPR001732">
    <property type="entry name" value="UDP-Glc/GDP-Man_DH_N"/>
</dbReference>
<dbReference type="RefSeq" id="WP_380774949.1">
    <property type="nucleotide sequence ID" value="NZ_JBHUEO010000056.1"/>
</dbReference>
<dbReference type="PANTHER" id="PTHR43491">
    <property type="entry name" value="UDP-N-ACETYL-D-MANNOSAMINE DEHYDROGENASE"/>
    <property type="match status" value="1"/>
</dbReference>
<dbReference type="InterPro" id="IPR014026">
    <property type="entry name" value="UDP-Glc/GDP-Man_DH_dimer"/>
</dbReference>
<evidence type="ECO:0000256" key="1">
    <source>
        <dbReference type="ARBA" id="ARBA00006601"/>
    </source>
</evidence>
<name>A0ABW4KL43_9BACI</name>
<organism evidence="6 7">
    <name type="scientific">Siminovitchia sediminis</name>
    <dbReference type="NCBI Taxonomy" id="1274353"/>
    <lineage>
        <taxon>Bacteria</taxon>
        <taxon>Bacillati</taxon>
        <taxon>Bacillota</taxon>
        <taxon>Bacilli</taxon>
        <taxon>Bacillales</taxon>
        <taxon>Bacillaceae</taxon>
        <taxon>Siminovitchia</taxon>
    </lineage>
</organism>
<dbReference type="InterPro" id="IPR014027">
    <property type="entry name" value="UDP-Glc/GDP-Man_DH_C"/>
</dbReference>
<dbReference type="Pfam" id="PF03720">
    <property type="entry name" value="UDPG_MGDP_dh_C"/>
    <property type="match status" value="1"/>
</dbReference>
<dbReference type="Pfam" id="PF03721">
    <property type="entry name" value="UDPG_MGDP_dh_N"/>
    <property type="match status" value="1"/>
</dbReference>
<dbReference type="InterPro" id="IPR036220">
    <property type="entry name" value="UDP-Glc/GDP-Man_DH_C_sf"/>
</dbReference>
<reference evidence="7" key="1">
    <citation type="journal article" date="2019" name="Int. J. Syst. Evol. Microbiol.">
        <title>The Global Catalogue of Microorganisms (GCM) 10K type strain sequencing project: providing services to taxonomists for standard genome sequencing and annotation.</title>
        <authorList>
            <consortium name="The Broad Institute Genomics Platform"/>
            <consortium name="The Broad Institute Genome Sequencing Center for Infectious Disease"/>
            <person name="Wu L."/>
            <person name="Ma J."/>
        </authorList>
    </citation>
    <scope>NUCLEOTIDE SEQUENCE [LARGE SCALE GENOMIC DNA]</scope>
    <source>
        <strain evidence="7">CGMCC 1.12295</strain>
    </source>
</reference>
<sequence>MKVCVMGLGYIGLPTSIMFARHGAEVVGVDVKKDVIRKLNSGEIHIEEPGLKEALLEVIETGHFKASLKPEKADAFIVSVPTPNMRDPYKSCDLTYVLDALNAILPYMEKGNTVIVESTISPRSMDDSIKPVIEAAGFVVGKDIFLVHCPERVLPGQIMHELIYNNRIIGGITPACTEAGVKVYSTFVQGEMLRTNAKTAEMSKLMENTFRDVNIALANELAKVCDQLEINALDVIQMANKHPRVNLHHPGPGVGGHCLAVDPYFIVSKAPETAKIIQLARNVNTSMPAFVVENINALMQKVNGKIVTLFGLTYKGNVDDMRKSPAMEVLERLKFEGKYGVKAYDPHVNSRIVTKDIREAAANSDLIVVLTDHDEFKELDFSQLSGMATKRIFDTKNVVQNRSEIFQYINFGNLYQFKKQTMVETR</sequence>
<dbReference type="InterPro" id="IPR036291">
    <property type="entry name" value="NAD(P)-bd_dom_sf"/>
</dbReference>
<dbReference type="Proteomes" id="UP001597301">
    <property type="component" value="Unassembled WGS sequence"/>
</dbReference>
<evidence type="ECO:0000313" key="7">
    <source>
        <dbReference type="Proteomes" id="UP001597301"/>
    </source>
</evidence>
<dbReference type="Pfam" id="PF00984">
    <property type="entry name" value="UDPG_MGDP_dh"/>
    <property type="match status" value="1"/>
</dbReference>
<dbReference type="PIRSF" id="PIRSF000124">
    <property type="entry name" value="UDPglc_GDPman_dh"/>
    <property type="match status" value="1"/>
</dbReference>
<dbReference type="InterPro" id="IPR017476">
    <property type="entry name" value="UDP-Glc/GDP-Man"/>
</dbReference>
<keyword evidence="7" id="KW-1185">Reference proteome</keyword>
<dbReference type="SUPFAM" id="SSF52413">
    <property type="entry name" value="UDP-glucose/GDP-mannose dehydrogenase C-terminal domain"/>
    <property type="match status" value="1"/>
</dbReference>
<dbReference type="PIRSF" id="PIRSF500136">
    <property type="entry name" value="UDP_ManNAc_DH"/>
    <property type="match status" value="1"/>
</dbReference>
<dbReference type="EMBL" id="JBHUEO010000056">
    <property type="protein sequence ID" value="MFD1708054.1"/>
    <property type="molecule type" value="Genomic_DNA"/>
</dbReference>
<evidence type="ECO:0000256" key="2">
    <source>
        <dbReference type="ARBA" id="ARBA00023002"/>
    </source>
</evidence>
<dbReference type="InterPro" id="IPR028359">
    <property type="entry name" value="UDP_ManNAc/GlcNAc_DH"/>
</dbReference>
<feature type="domain" description="UDP-glucose/GDP-mannose dehydrogenase C-terminal" evidence="5">
    <location>
        <begin position="308"/>
        <end position="401"/>
    </location>
</feature>
<dbReference type="SMART" id="SM00984">
    <property type="entry name" value="UDPG_MGDP_dh_C"/>
    <property type="match status" value="1"/>
</dbReference>
<keyword evidence="3" id="KW-0520">NAD</keyword>
<accession>A0ABW4KL43</accession>
<comment type="similarity">
    <text evidence="1 4">Belongs to the UDP-glucose/GDP-mannose dehydrogenase family.</text>
</comment>
<dbReference type="Gene3D" id="3.40.50.720">
    <property type="entry name" value="NAD(P)-binding Rossmann-like Domain"/>
    <property type="match status" value="2"/>
</dbReference>
<dbReference type="NCBIfam" id="TIGR03026">
    <property type="entry name" value="NDP-sugDHase"/>
    <property type="match status" value="1"/>
</dbReference>
<evidence type="ECO:0000313" key="6">
    <source>
        <dbReference type="EMBL" id="MFD1708054.1"/>
    </source>
</evidence>
<protein>
    <submittedName>
        <fullName evidence="6">Nucleotide sugar dehydrogenase</fullName>
    </submittedName>
</protein>
<evidence type="ECO:0000256" key="4">
    <source>
        <dbReference type="PIRNR" id="PIRNR000124"/>
    </source>
</evidence>
<dbReference type="InterPro" id="IPR008927">
    <property type="entry name" value="6-PGluconate_DH-like_C_sf"/>
</dbReference>
<evidence type="ECO:0000256" key="3">
    <source>
        <dbReference type="ARBA" id="ARBA00023027"/>
    </source>
</evidence>
<gene>
    <name evidence="6" type="ORF">ACFSCZ_15115</name>
</gene>
<dbReference type="PANTHER" id="PTHR43491:SF2">
    <property type="entry name" value="UDP-N-ACETYL-D-MANNOSAMINE DEHYDROGENASE"/>
    <property type="match status" value="1"/>
</dbReference>
<dbReference type="SUPFAM" id="SSF48179">
    <property type="entry name" value="6-phosphogluconate dehydrogenase C-terminal domain-like"/>
    <property type="match status" value="1"/>
</dbReference>
<dbReference type="SUPFAM" id="SSF51735">
    <property type="entry name" value="NAD(P)-binding Rossmann-fold domains"/>
    <property type="match status" value="1"/>
</dbReference>
<proteinExistence type="inferred from homology"/>